<feature type="transmembrane region" description="Helical" evidence="8">
    <location>
        <begin position="302"/>
        <end position="322"/>
    </location>
</feature>
<feature type="transmembrane region" description="Helical" evidence="8">
    <location>
        <begin position="37"/>
        <end position="57"/>
    </location>
</feature>
<name>A0A1D2YUQ9_9BACI</name>
<feature type="transmembrane region" description="Helical" evidence="8">
    <location>
        <begin position="77"/>
        <end position="95"/>
    </location>
</feature>
<evidence type="ECO:0000313" key="9">
    <source>
        <dbReference type="EMBL" id="OEF99444.1"/>
    </source>
</evidence>
<keyword evidence="4" id="KW-0309">Germination</keyword>
<dbReference type="STRING" id="337097.BHF71_09030"/>
<dbReference type="GO" id="GO:0016020">
    <property type="term" value="C:membrane"/>
    <property type="evidence" value="ECO:0007669"/>
    <property type="project" value="UniProtKB-SubCell"/>
</dbReference>
<organism evidence="9 10">
    <name type="scientific">Vulcanibacillus modesticaldus</name>
    <dbReference type="NCBI Taxonomy" id="337097"/>
    <lineage>
        <taxon>Bacteria</taxon>
        <taxon>Bacillati</taxon>
        <taxon>Bacillota</taxon>
        <taxon>Bacilli</taxon>
        <taxon>Bacillales</taxon>
        <taxon>Bacillaceae</taxon>
        <taxon>Vulcanibacillus</taxon>
    </lineage>
</organism>
<comment type="subcellular location">
    <subcellularLocation>
        <location evidence="1">Membrane</location>
        <topology evidence="1">Multi-pass membrane protein</topology>
    </subcellularLocation>
</comment>
<evidence type="ECO:0000256" key="8">
    <source>
        <dbReference type="SAM" id="Phobius"/>
    </source>
</evidence>
<feature type="transmembrane region" description="Helical" evidence="8">
    <location>
        <begin position="213"/>
        <end position="236"/>
    </location>
</feature>
<evidence type="ECO:0000256" key="1">
    <source>
        <dbReference type="ARBA" id="ARBA00004141"/>
    </source>
</evidence>
<sequence length="359" mass="40977">MNKQSISNLQLGLLIIGFLLGTSIIMGGAPSTKRDSWIALIIGGTSGSFLLLFYYYFYQQFPKLNLFQYQRKILGPILGRLVNILYLWFFIHLASNTLAYFGGLMSSLYYQRTEPFILILFLMLTIIYATNLGIEVVARAGLIMIPVIPTLLLLVYVLLWKEYNFEFLLPIAENGIKPILNGALTILAFPYGELIAFCVIFPHLNKTKSSKKVVFISSLFVVIFGIILVIFDTAILNDAREMSLYPLNDVVRLINVLGFFERIDASVMLIWVISVFAKLSILAYSAIIGFADLFNQIDYRPFVIPTSAIILALSLFIFDDIIQMRDFAFKTWPYYALIFELLIPVLLFLIYLSIHRRRS</sequence>
<keyword evidence="5 8" id="KW-0812">Transmembrane</keyword>
<keyword evidence="3" id="KW-0813">Transport</keyword>
<dbReference type="PANTHER" id="PTHR34975:SF2">
    <property type="entry name" value="SPORE GERMINATION PROTEIN A2"/>
    <property type="match status" value="1"/>
</dbReference>
<feature type="transmembrane region" description="Helical" evidence="8">
    <location>
        <begin position="179"/>
        <end position="201"/>
    </location>
</feature>
<feature type="transmembrane region" description="Helical" evidence="8">
    <location>
        <begin position="141"/>
        <end position="159"/>
    </location>
</feature>
<comment type="similarity">
    <text evidence="2">Belongs to the amino acid-polyamine-organocation (APC) superfamily. Spore germination protein (SGP) (TC 2.A.3.9) family.</text>
</comment>
<dbReference type="InterPro" id="IPR004761">
    <property type="entry name" value="Spore_GerAB"/>
</dbReference>
<dbReference type="GO" id="GO:0009847">
    <property type="term" value="P:spore germination"/>
    <property type="evidence" value="ECO:0007669"/>
    <property type="project" value="InterPro"/>
</dbReference>
<protein>
    <submittedName>
        <fullName evidence="9">Uncharacterized protein</fullName>
    </submittedName>
</protein>
<feature type="transmembrane region" description="Helical" evidence="8">
    <location>
        <begin position="115"/>
        <end position="134"/>
    </location>
</feature>
<feature type="transmembrane region" description="Helical" evidence="8">
    <location>
        <begin position="12"/>
        <end position="31"/>
    </location>
</feature>
<dbReference type="AlphaFoldDB" id="A0A1D2YUQ9"/>
<dbReference type="Proteomes" id="UP000243739">
    <property type="component" value="Unassembled WGS sequence"/>
</dbReference>
<feature type="transmembrane region" description="Helical" evidence="8">
    <location>
        <begin position="334"/>
        <end position="354"/>
    </location>
</feature>
<evidence type="ECO:0000256" key="7">
    <source>
        <dbReference type="ARBA" id="ARBA00023136"/>
    </source>
</evidence>
<proteinExistence type="inferred from homology"/>
<evidence type="ECO:0000313" key="10">
    <source>
        <dbReference type="Proteomes" id="UP000243739"/>
    </source>
</evidence>
<dbReference type="NCBIfam" id="TIGR00912">
    <property type="entry name" value="2A0309"/>
    <property type="match status" value="1"/>
</dbReference>
<comment type="caution">
    <text evidence="9">The sequence shown here is derived from an EMBL/GenBank/DDBJ whole genome shotgun (WGS) entry which is preliminary data.</text>
</comment>
<feature type="transmembrane region" description="Helical" evidence="8">
    <location>
        <begin position="268"/>
        <end position="290"/>
    </location>
</feature>
<evidence type="ECO:0000256" key="4">
    <source>
        <dbReference type="ARBA" id="ARBA00022544"/>
    </source>
</evidence>
<evidence type="ECO:0000256" key="6">
    <source>
        <dbReference type="ARBA" id="ARBA00022989"/>
    </source>
</evidence>
<dbReference type="EMBL" id="MIJF01000023">
    <property type="protein sequence ID" value="OEF99444.1"/>
    <property type="molecule type" value="Genomic_DNA"/>
</dbReference>
<keyword evidence="10" id="KW-1185">Reference proteome</keyword>
<reference evidence="9 10" key="1">
    <citation type="submission" date="2016-09" db="EMBL/GenBank/DDBJ databases">
        <title>Draft genome sequence for the type strain of Vulcanibacillus modesticaldus BR, a strictly anaerobic, moderately thermophilic, and nitrate-reducing bacterium from deep sea-hydrothermal vents of the Mid-Atlantic Ridge.</title>
        <authorList>
            <person name="Abin C.A."/>
            <person name="Hollibaugh J.T."/>
        </authorList>
    </citation>
    <scope>NUCLEOTIDE SEQUENCE [LARGE SCALE GENOMIC DNA]</scope>
    <source>
        <strain evidence="9 10">BR</strain>
    </source>
</reference>
<evidence type="ECO:0000256" key="2">
    <source>
        <dbReference type="ARBA" id="ARBA00007998"/>
    </source>
</evidence>
<accession>A0A1D2YUQ9</accession>
<evidence type="ECO:0000256" key="3">
    <source>
        <dbReference type="ARBA" id="ARBA00022448"/>
    </source>
</evidence>
<keyword evidence="6 8" id="KW-1133">Transmembrane helix</keyword>
<gene>
    <name evidence="9" type="ORF">BHF71_09030</name>
</gene>
<dbReference type="RefSeq" id="WP_069656677.1">
    <property type="nucleotide sequence ID" value="NZ_MIJF01000023.1"/>
</dbReference>
<dbReference type="PANTHER" id="PTHR34975">
    <property type="entry name" value="SPORE GERMINATION PROTEIN A2"/>
    <property type="match status" value="1"/>
</dbReference>
<dbReference type="Pfam" id="PF03845">
    <property type="entry name" value="Spore_permease"/>
    <property type="match status" value="1"/>
</dbReference>
<evidence type="ECO:0000256" key="5">
    <source>
        <dbReference type="ARBA" id="ARBA00022692"/>
    </source>
</evidence>
<keyword evidence="7 8" id="KW-0472">Membrane</keyword>